<dbReference type="SUPFAM" id="SSF81383">
    <property type="entry name" value="F-box domain"/>
    <property type="match status" value="1"/>
</dbReference>
<dbReference type="PROSITE" id="PS50181">
    <property type="entry name" value="FBOX"/>
    <property type="match status" value="1"/>
</dbReference>
<protein>
    <recommendedName>
        <fullName evidence="1">F-box domain-containing protein</fullName>
    </recommendedName>
</protein>
<proteinExistence type="predicted"/>
<evidence type="ECO:0000313" key="2">
    <source>
        <dbReference type="EMBL" id="GIZ36660.1"/>
    </source>
</evidence>
<reference evidence="2 3" key="1">
    <citation type="submission" date="2021-01" db="EMBL/GenBank/DDBJ databases">
        <title>Cercospora kikuchii MAFF 305040 whole genome shotgun sequence.</title>
        <authorList>
            <person name="Kashiwa T."/>
            <person name="Suzuki T."/>
        </authorList>
    </citation>
    <scope>NUCLEOTIDE SEQUENCE [LARGE SCALE GENOMIC DNA]</scope>
    <source>
        <strain evidence="2 3">MAFF 305040</strain>
    </source>
</reference>
<dbReference type="Proteomes" id="UP000825890">
    <property type="component" value="Unassembled WGS sequence"/>
</dbReference>
<accession>A0A9P3FBK1</accession>
<gene>
    <name evidence="2" type="ORF">CKM354_000012900</name>
</gene>
<comment type="caution">
    <text evidence="2">The sequence shown here is derived from an EMBL/GenBank/DDBJ whole genome shotgun (WGS) entry which is preliminary data.</text>
</comment>
<dbReference type="OrthoDB" id="1107553at2759"/>
<evidence type="ECO:0000313" key="3">
    <source>
        <dbReference type="Proteomes" id="UP000825890"/>
    </source>
</evidence>
<organism evidence="2 3">
    <name type="scientific">Cercospora kikuchii</name>
    <dbReference type="NCBI Taxonomy" id="84275"/>
    <lineage>
        <taxon>Eukaryota</taxon>
        <taxon>Fungi</taxon>
        <taxon>Dikarya</taxon>
        <taxon>Ascomycota</taxon>
        <taxon>Pezizomycotina</taxon>
        <taxon>Dothideomycetes</taxon>
        <taxon>Dothideomycetidae</taxon>
        <taxon>Mycosphaerellales</taxon>
        <taxon>Mycosphaerellaceae</taxon>
        <taxon>Cercospora</taxon>
    </lineage>
</organism>
<evidence type="ECO:0000259" key="1">
    <source>
        <dbReference type="PROSITE" id="PS50181"/>
    </source>
</evidence>
<dbReference type="SMART" id="SM00256">
    <property type="entry name" value="FBOX"/>
    <property type="match status" value="1"/>
</dbReference>
<dbReference type="RefSeq" id="XP_044651147.1">
    <property type="nucleotide sequence ID" value="XM_044795212.1"/>
</dbReference>
<sequence length="397" mass="45832">MDSFPSNIFTLLPFHDHDAVKKPSQARGDADHIEKQHASIAKKDAKTTILSLPAELMLGIVSHLPPREIQRCRGVASSFRDVIDESQKSLLKAAPAQYQGLVDAQYYNGTPQEPSFCKFLFWYLSKRGIWKEPKYIFRSIDRVVFQWLINWSSEIGAAIKYFPESERPAKQLTVTWQEYPDALINTLKAVGAALVQTYIDTHIWELSTHDIVTQKLCYIRTVRQFMDIVDYTYSDDIGSKFDLTAQAAKFNLPLSREELCQYYLDIKARKESALPDFPHSLPARPEDNDNGFLSTVTARKKDSNILLRIPEVVNTRHAFPKLYLTAVEFWPGYFKERRFSLKELRAYLDVHLPYIGDDLAYCVRSTWAFDLLWEAKKRGRVLTAWEKAAVLEELYVC</sequence>
<dbReference type="EMBL" id="BOLY01000001">
    <property type="protein sequence ID" value="GIZ36660.1"/>
    <property type="molecule type" value="Genomic_DNA"/>
</dbReference>
<dbReference type="GeneID" id="68285704"/>
<feature type="domain" description="F-box" evidence="1">
    <location>
        <begin position="46"/>
        <end position="94"/>
    </location>
</feature>
<name>A0A9P3FBK1_9PEZI</name>
<dbReference type="InterPro" id="IPR036047">
    <property type="entry name" value="F-box-like_dom_sf"/>
</dbReference>
<dbReference type="Pfam" id="PF12937">
    <property type="entry name" value="F-box-like"/>
    <property type="match status" value="1"/>
</dbReference>
<keyword evidence="3" id="KW-1185">Reference proteome</keyword>
<dbReference type="InterPro" id="IPR001810">
    <property type="entry name" value="F-box_dom"/>
</dbReference>
<dbReference type="AlphaFoldDB" id="A0A9P3FBK1"/>
<dbReference type="Gene3D" id="1.20.1280.50">
    <property type="match status" value="1"/>
</dbReference>